<dbReference type="Pfam" id="PF17678">
    <property type="entry name" value="Glyco_hydro_92N"/>
    <property type="match status" value="1"/>
</dbReference>
<dbReference type="InterPro" id="IPR050883">
    <property type="entry name" value="PNGase"/>
</dbReference>
<protein>
    <recommendedName>
        <fullName evidence="5">Alpha-1,2-mannosidase</fullName>
    </recommendedName>
</protein>
<dbReference type="Gene3D" id="1.20.1050.60">
    <property type="entry name" value="alpha-1,2-mannosidase"/>
    <property type="match status" value="1"/>
</dbReference>
<dbReference type="InterPro" id="IPR005887">
    <property type="entry name" value="GH92_a_mannosidase_put"/>
</dbReference>
<dbReference type="Gene3D" id="3.30.2080.10">
    <property type="entry name" value="GH92 mannosidase domain"/>
    <property type="match status" value="1"/>
</dbReference>
<dbReference type="InterPro" id="IPR012939">
    <property type="entry name" value="Glyco_hydro_92"/>
</dbReference>
<dbReference type="Gene3D" id="1.20.1610.10">
    <property type="entry name" value="alpha-1,2-mannosidases domains"/>
    <property type="match status" value="1"/>
</dbReference>
<dbReference type="InterPro" id="IPR008928">
    <property type="entry name" value="6-hairpin_glycosidase_sf"/>
</dbReference>
<dbReference type="GO" id="GO:0030246">
    <property type="term" value="F:carbohydrate binding"/>
    <property type="evidence" value="ECO:0007669"/>
    <property type="project" value="InterPro"/>
</dbReference>
<dbReference type="eggNOG" id="COG3537">
    <property type="taxonomic scope" value="Bacteria"/>
</dbReference>
<dbReference type="Pfam" id="PF07971">
    <property type="entry name" value="Glyco_hydro_92"/>
    <property type="match status" value="1"/>
</dbReference>
<dbReference type="GO" id="GO:0005975">
    <property type="term" value="P:carbohydrate metabolic process"/>
    <property type="evidence" value="ECO:0007669"/>
    <property type="project" value="InterPro"/>
</dbReference>
<dbReference type="InterPro" id="IPR014718">
    <property type="entry name" value="GH-type_carb-bd"/>
</dbReference>
<keyword evidence="4" id="KW-1185">Reference proteome</keyword>
<dbReference type="PANTHER" id="PTHR12143">
    <property type="entry name" value="PEPTIDE N-GLYCANASE PNGASE -RELATED"/>
    <property type="match status" value="1"/>
</dbReference>
<dbReference type="NCBIfam" id="TIGR01180">
    <property type="entry name" value="aman2_put"/>
    <property type="match status" value="1"/>
</dbReference>
<evidence type="ECO:0000313" key="3">
    <source>
        <dbReference type="EMBL" id="ERL64790.1"/>
    </source>
</evidence>
<name>U4TMZ1_9LACO</name>
<feature type="domain" description="Glycosyl hydrolase family 92" evidence="1">
    <location>
        <begin position="230"/>
        <end position="700"/>
    </location>
</feature>
<organism evidence="3 4">
    <name type="scientific">Schleiferilactobacillus shenzhenensis LY-73</name>
    <dbReference type="NCBI Taxonomy" id="1231336"/>
    <lineage>
        <taxon>Bacteria</taxon>
        <taxon>Bacillati</taxon>
        <taxon>Bacillota</taxon>
        <taxon>Bacilli</taxon>
        <taxon>Lactobacillales</taxon>
        <taxon>Lactobacillaceae</taxon>
        <taxon>Schleiferilactobacillus</taxon>
    </lineage>
</organism>
<dbReference type="PANTHER" id="PTHR12143:SF43">
    <property type="entry name" value="PUTATIVE-RELATED"/>
    <property type="match status" value="1"/>
</dbReference>
<dbReference type="OrthoDB" id="9804511at2"/>
<evidence type="ECO:0000259" key="2">
    <source>
        <dbReference type="Pfam" id="PF17678"/>
    </source>
</evidence>
<dbReference type="EMBL" id="KI271592">
    <property type="protein sequence ID" value="ERL64790.1"/>
    <property type="molecule type" value="Genomic_DNA"/>
</dbReference>
<dbReference type="RefSeq" id="WP_022529900.1">
    <property type="nucleotide sequence ID" value="NZ_KI271592.1"/>
</dbReference>
<dbReference type="HOGENOM" id="CLU_003690_0_1_9"/>
<feature type="domain" description="Glycosyl hydrolase family 92 N-terminal" evidence="2">
    <location>
        <begin position="4"/>
        <end position="137"/>
    </location>
</feature>
<sequence>MLTIDTRQGTASHPDFSHGNTLPLTGVPFGMHYLTVQTNGARGSWFFDPASHQYEGIRLTHQPSPWIGDFQHWTLRGVPANAADPLSPSVYDPAQAIFSPDLIDLTDTRYGTRTQATMAARAGMMTITSSGDSPLALHITAPQRWQVVTRSADGLILQTQNQSESRDPDFTMITAVSVDTAIDWDNATILTEAGSQSVDAAVTAGGTLILPLTAAAATVRFAASFIGAAAAQRLLAAINHESFPALHAANEAAWTEKLALIQARDSRPARVQTLMTNWYRSLLFPMRFYERDEQGAPIHYNTTARKVFPGKLFTNTGFWDTYKTNFPLYALLMPEQYGDFLEGFLNSAKETGYLPKWLSPDERGTMPGTMADAVVADAVTKGIRPDLWEDLLAAMVHGATTESPDPRYGRANLKDYRALGYVPADIPESVNQTLDYAYSDALIGVVADALGHTAMAKQYTAYGKNYQHLFDPQFNLMHPKDRDGHFTPGFDPLTWGTGFTEGGAWQNSFAVYQDMSGLIKMAGGPQAFLHTLHTLANTDPAFNVGTYGGVIHEMTEMNALNFGQIAMSNQPSFHVPYLYALAGEPSATQLLVKQLLLHAFHAGPDGYPGDEDNGSMSSWYIWSALGLYPLRPGFGDYVLGIPFFDEVTLQLPDHTVTLTTQNNANQMLFVQKRTADGQPLSGNTITHKQLTAMRTLVTKLQLLPSL</sequence>
<dbReference type="Gene3D" id="2.70.98.10">
    <property type="match status" value="1"/>
</dbReference>
<dbReference type="GO" id="GO:0000224">
    <property type="term" value="F:peptide-N4-(N-acetyl-beta-glucosaminyl)asparagine amidase activity"/>
    <property type="evidence" value="ECO:0007669"/>
    <property type="project" value="TreeGrafter"/>
</dbReference>
<accession>U4TMZ1</accession>
<gene>
    <name evidence="3" type="ORF">L248_0567</name>
</gene>
<reference evidence="4" key="1">
    <citation type="journal article" date="2013" name="Genome Announc.">
        <title>Whole-Genome Sequencing of Lactobacillus shenzhenensis Strain LY-73T.</title>
        <authorList>
            <person name="Lin Z."/>
            <person name="Liu Z."/>
            <person name="Yang R."/>
            <person name="Zou Y."/>
            <person name="Wan D."/>
            <person name="Chen J."/>
            <person name="Guo M."/>
            <person name="Zhao J."/>
            <person name="Fang C."/>
            <person name="Yang R."/>
            <person name="Liu F."/>
        </authorList>
    </citation>
    <scope>NUCLEOTIDE SEQUENCE [LARGE SCALE GENOMIC DNA]</scope>
    <source>
        <strain evidence="4">LY-73</strain>
    </source>
</reference>
<dbReference type="GO" id="GO:0005829">
    <property type="term" value="C:cytosol"/>
    <property type="evidence" value="ECO:0007669"/>
    <property type="project" value="TreeGrafter"/>
</dbReference>
<dbReference type="GO" id="GO:0006516">
    <property type="term" value="P:glycoprotein catabolic process"/>
    <property type="evidence" value="ECO:0007669"/>
    <property type="project" value="TreeGrafter"/>
</dbReference>
<dbReference type="Proteomes" id="UP000030647">
    <property type="component" value="Unassembled WGS sequence"/>
</dbReference>
<evidence type="ECO:0008006" key="5">
    <source>
        <dbReference type="Google" id="ProtNLM"/>
    </source>
</evidence>
<dbReference type="AlphaFoldDB" id="U4TMZ1"/>
<proteinExistence type="predicted"/>
<dbReference type="STRING" id="1231336.L248_0567"/>
<evidence type="ECO:0000313" key="4">
    <source>
        <dbReference type="Proteomes" id="UP000030647"/>
    </source>
</evidence>
<dbReference type="SUPFAM" id="SSF48208">
    <property type="entry name" value="Six-hairpin glycosidases"/>
    <property type="match status" value="1"/>
</dbReference>
<dbReference type="InterPro" id="IPR041371">
    <property type="entry name" value="GH92_N"/>
</dbReference>
<evidence type="ECO:0000259" key="1">
    <source>
        <dbReference type="Pfam" id="PF07971"/>
    </source>
</evidence>